<comment type="caution">
    <text evidence="1">The sequence shown here is derived from an EMBL/GenBank/DDBJ whole genome shotgun (WGS) entry which is preliminary data.</text>
</comment>
<evidence type="ECO:0000313" key="1">
    <source>
        <dbReference type="EMBL" id="KAJ3543341.1"/>
    </source>
</evidence>
<reference evidence="1" key="1">
    <citation type="submission" date="2022-08" db="EMBL/GenBank/DDBJ databases">
        <title>Genome Sequence of Fusarium decemcellulare.</title>
        <authorList>
            <person name="Buettner E."/>
        </authorList>
    </citation>
    <scope>NUCLEOTIDE SEQUENCE</scope>
    <source>
        <strain evidence="1">Babe19</strain>
    </source>
</reference>
<accession>A0ACC1SNG0</accession>
<protein>
    <submittedName>
        <fullName evidence="1">Uncharacterized protein</fullName>
    </submittedName>
</protein>
<name>A0ACC1SNG0_9HYPO</name>
<organism evidence="1 2">
    <name type="scientific">Fusarium decemcellulare</name>
    <dbReference type="NCBI Taxonomy" id="57161"/>
    <lineage>
        <taxon>Eukaryota</taxon>
        <taxon>Fungi</taxon>
        <taxon>Dikarya</taxon>
        <taxon>Ascomycota</taxon>
        <taxon>Pezizomycotina</taxon>
        <taxon>Sordariomycetes</taxon>
        <taxon>Hypocreomycetidae</taxon>
        <taxon>Hypocreales</taxon>
        <taxon>Nectriaceae</taxon>
        <taxon>Fusarium</taxon>
        <taxon>Fusarium decemcellulare species complex</taxon>
    </lineage>
</organism>
<dbReference type="Proteomes" id="UP001148629">
    <property type="component" value="Unassembled WGS sequence"/>
</dbReference>
<gene>
    <name evidence="1" type="ORF">NM208_g3632</name>
</gene>
<dbReference type="EMBL" id="JANRMS010000249">
    <property type="protein sequence ID" value="KAJ3543341.1"/>
    <property type="molecule type" value="Genomic_DNA"/>
</dbReference>
<proteinExistence type="predicted"/>
<sequence length="660" mass="74327">MSDDTATPNIRRVRVACKACNARRVKCDASDGQPCWHCRTRHTPCELIESKRGKYPRRGRAERRISRRLQGSRDTSISVTQGSLEDITPDTNSPDVSCQTNNTRETIAEESQVLPAADQPNPRQSSQDNIRSYYLGDSSSFSYIIEMICSPRSGVTEPVKVHYPIPASIADRTIPFGRLQARPATLEEALTFPAQHVADRLVYEFFKLVHPTFPVLNRRSFTQLYRQGKVSPIVLQTVFLLGVTVCGDDLLREAGFNDRVTARRTHYLRAKTLYDIDYETDRTDLASALMLLSFWWNSPDDQKDSWYWLGCATSYAQSLGMHRSSTYSVLDQETRSLWKRIWWSVFIRDRHTAACFGRPCRVRDEDCDVEPMTEEDLTFDQGFDETLVPIQKDYHVSYFLEMAKLSEILGDIIIGEFSPRRPALERYDTENIEQRLEKWESQLPEYLRQLPPDESLGASYWASMLQIAHQNYRILLFRPRTVDNDSPEEAERDVKVRMAADSVTRMAEDLTPAVFGALSIHTMVICRKDPVRRQLAGNKSRQCILALSGSIVNSGSRVAGDSVDDPSSSTHNPSAQPRNHVHAGLGDGMNGCHEGDGLNIQPPGSTADQRGGEFVPDHFNSDSFWAGCLDGTLDVDLLLHHGLGPLLPAPFIAPPDSLGL</sequence>
<evidence type="ECO:0000313" key="2">
    <source>
        <dbReference type="Proteomes" id="UP001148629"/>
    </source>
</evidence>
<keyword evidence="2" id="KW-1185">Reference proteome</keyword>